<dbReference type="FunFam" id="3.40.50.300:FF:000059">
    <property type="entry name" value="ABC transporter G family member 40"/>
    <property type="match status" value="1"/>
</dbReference>
<comment type="subcellular location">
    <subcellularLocation>
        <location evidence="1">Membrane</location>
        <topology evidence="1">Multi-pass membrane protein</topology>
    </subcellularLocation>
</comment>
<feature type="transmembrane region" description="Helical" evidence="11">
    <location>
        <begin position="744"/>
        <end position="769"/>
    </location>
</feature>
<dbReference type="InterPro" id="IPR043926">
    <property type="entry name" value="ABCG_dom"/>
</dbReference>
<dbReference type="PROSITE" id="PS00211">
    <property type="entry name" value="ABC_TRANSPORTER_1"/>
    <property type="match status" value="1"/>
</dbReference>
<feature type="transmembrane region" description="Helical" evidence="11">
    <location>
        <begin position="1384"/>
        <end position="1402"/>
    </location>
</feature>
<dbReference type="Proteomes" id="UP000824469">
    <property type="component" value="Unassembled WGS sequence"/>
</dbReference>
<evidence type="ECO:0000256" key="8">
    <source>
        <dbReference type="ARBA" id="ARBA00022989"/>
    </source>
</evidence>
<dbReference type="InterPro" id="IPR003593">
    <property type="entry name" value="AAA+_ATPase"/>
</dbReference>
<evidence type="ECO:0000256" key="5">
    <source>
        <dbReference type="ARBA" id="ARBA00022737"/>
    </source>
</evidence>
<evidence type="ECO:0000256" key="4">
    <source>
        <dbReference type="ARBA" id="ARBA00022692"/>
    </source>
</evidence>
<keyword evidence="5" id="KW-0677">Repeat</keyword>
<keyword evidence="8 11" id="KW-1133">Transmembrane helix</keyword>
<keyword evidence="6" id="KW-0547">Nucleotide-binding</keyword>
<feature type="transmembrane region" description="Helical" evidence="11">
    <location>
        <begin position="1214"/>
        <end position="1234"/>
    </location>
</feature>
<accession>A0AA38FYH7</accession>
<dbReference type="PANTHER" id="PTHR48040">
    <property type="entry name" value="PLEIOTROPIC DRUG RESISTANCE PROTEIN 1-LIKE ISOFORM X1"/>
    <property type="match status" value="1"/>
</dbReference>
<dbReference type="PROSITE" id="PS50893">
    <property type="entry name" value="ABC_TRANSPORTER_2"/>
    <property type="match status" value="2"/>
</dbReference>
<feature type="transmembrane region" description="Helical" evidence="11">
    <location>
        <begin position="1246"/>
        <end position="1271"/>
    </location>
</feature>
<dbReference type="GO" id="GO:0140359">
    <property type="term" value="F:ABC-type transporter activity"/>
    <property type="evidence" value="ECO:0007669"/>
    <property type="project" value="InterPro"/>
</dbReference>
<feature type="transmembrane region" description="Helical" evidence="11">
    <location>
        <begin position="590"/>
        <end position="623"/>
    </location>
</feature>
<dbReference type="EMBL" id="JAHRHJ020000006">
    <property type="protein sequence ID" value="KAH9312805.1"/>
    <property type="molecule type" value="Genomic_DNA"/>
</dbReference>
<proteinExistence type="inferred from homology"/>
<sequence length="1469" mass="165773">MPKRMACSERSESPRKLSATNMDDDDEQGLKWAAIEKLPTYDKLRTSLMVESLIKGGGGDNRKFKEVDVGNMRLMEKQNFVESLFKEVIEDNEKLLRKIRARLHRVGINLPTVEVRFENLTVDAKCLVGGRSLPTLWNSARNFIEALMDIVGLSSMKKTKLAILKDVSGILKPSRMTLLLGPPGSGKTTLLLALAGRLDKDLKVNGSITYNGHTLEEFIPQKTASYISQNDLHVGLMTVRETLNFSARCQGVGGRYELLSEVCNREKDAGIFPDAEVDLFMKATAMGGVQNSLQTECALKILGLDICADTIVGDEMHTGISGGQRKRLTIGEMIVGPPTTLFMDEISTGLDSSTTYQVVKCIQQFCYLADATILMSLLQPAPEVYELFDNIIILSEGQVVYQGPREHVLEFFESCGFQCPERKGVADFLQEVTSMKDQEQYWADRNRPYRYISVNEFANMYKKFHVGRGLWDELSTPYDKHTIHKASLVLSKYSVPKMEIFKACFAKEWLLLKRNSSVYIFKTVQIIIVAFIVVTVFLRTRMHQRNQEDANLYLGALFFSLLTIMFNGVAELQFTLNRLPVFFKQRDLLLYPAWAFSIPSLLLSIPISVVETFVWVVMTYYGIGFAPGAERFFRQFLILFLVHQMSSSLFRCLAGLCRTQTIANTAGALSLVIIFMVGGFLIPKGSIPSWWIWAYWCSPLAYGQNAILLNEMLSPRWNKSTEGLANLGIVVLERRNINPEGYSYWIGAAALIGFSVVFNLLFTMALAYLKPLGKPQAVISEEKLADQQCIESKIISKDQDPQLHPSTSKRGSFQIVSSKDGKDTVEMQTHCMNRISMRREKDATDTEPATVVLPKRGMILPFMPLAMSFDDVNYFVDMPPEMKEQGVTEDRLQLLRDVTGAFRPGFLTALMGVSGAGKTTLMDVLAGRKTGGYIEGDIRISGFPKKQETFARISGYCEQNDIHSPQVTVRESLIYSAFLRLPKEIDKKTKIAFVDEVMQLVELDNLSDGLVGLPTVSGLSTEQRKRLTIAVELVANPSIIFMDEPTSGLDARAAAIVMRTVRNTVDTGRTVICTIHQPSIDIFEAFDELLLMKRGGQVIYAGPLGQNSHEVVEYFEAIPGVPKIKEKYNPATWMLDVSSAAAEIRLGTNFAEHYKKSSLYQRNKGLVREISTRASGAEDLYFPTQYSQSFFGQFKSCLWKQSWTYWRSPDYNSIRMLATIITAVIFGSVFWNIGSKRYSNSDIINIIGGMYAAVLFMGISNCQTVQPVVAIERTVFYRERAAGMYSAMPYALAQVAIEIPYIIVQTIVYVIIVYSMLGFEWMARKFFWFLFINFFTFLYFTYYGMMTVSVTPSHQVATILAAAFYSVFTLFSGFYIPRQKIPKWWIWYYWVCPVAWTVYGLIVSQYGDITDLIEVDGKKPGMPLNQYLEEHFGFTSDFMGPVSVVIVCFALFFAIVFGFCIKVLNFQQR</sequence>
<keyword evidence="3" id="KW-0813">Transport</keyword>
<dbReference type="Pfam" id="PF08370">
    <property type="entry name" value="PDR_assoc"/>
    <property type="match status" value="1"/>
</dbReference>
<feature type="transmembrane region" description="Helical" evidence="11">
    <location>
        <begin position="1438"/>
        <end position="1464"/>
    </location>
</feature>
<feature type="transmembrane region" description="Helical" evidence="11">
    <location>
        <begin position="1291"/>
        <end position="1314"/>
    </location>
</feature>
<feature type="transmembrane region" description="Helical" evidence="11">
    <location>
        <begin position="1326"/>
        <end position="1345"/>
    </location>
</feature>
<feature type="transmembrane region" description="Helical" evidence="11">
    <location>
        <begin position="1357"/>
        <end position="1377"/>
    </location>
</feature>
<evidence type="ECO:0000256" key="7">
    <source>
        <dbReference type="ARBA" id="ARBA00022840"/>
    </source>
</evidence>
<feature type="domain" description="ABC transporter" evidence="12">
    <location>
        <begin position="867"/>
        <end position="1120"/>
    </location>
</feature>
<protein>
    <recommendedName>
        <fullName evidence="12">ABC transporter domain-containing protein</fullName>
    </recommendedName>
</protein>
<evidence type="ECO:0000256" key="3">
    <source>
        <dbReference type="ARBA" id="ARBA00022448"/>
    </source>
</evidence>
<dbReference type="Gene3D" id="3.40.50.300">
    <property type="entry name" value="P-loop containing nucleotide triphosphate hydrolases"/>
    <property type="match status" value="2"/>
</dbReference>
<evidence type="ECO:0000259" key="12">
    <source>
        <dbReference type="PROSITE" id="PS50893"/>
    </source>
</evidence>
<feature type="domain" description="ABC transporter" evidence="12">
    <location>
        <begin position="148"/>
        <end position="421"/>
    </location>
</feature>
<dbReference type="GO" id="GO:0005524">
    <property type="term" value="F:ATP binding"/>
    <property type="evidence" value="ECO:0007669"/>
    <property type="project" value="UniProtKB-KW"/>
</dbReference>
<feature type="transmembrane region" description="Helical" evidence="11">
    <location>
        <begin position="662"/>
        <end position="682"/>
    </location>
</feature>
<feature type="transmembrane region" description="Helical" evidence="11">
    <location>
        <begin position="519"/>
        <end position="538"/>
    </location>
</feature>
<evidence type="ECO:0000256" key="1">
    <source>
        <dbReference type="ARBA" id="ARBA00004141"/>
    </source>
</evidence>
<evidence type="ECO:0000256" key="2">
    <source>
        <dbReference type="ARBA" id="ARBA00006012"/>
    </source>
</evidence>
<dbReference type="GO" id="GO:0016887">
    <property type="term" value="F:ATP hydrolysis activity"/>
    <property type="evidence" value="ECO:0007669"/>
    <property type="project" value="InterPro"/>
</dbReference>
<comment type="similarity">
    <text evidence="2">Belongs to the ABC transporter superfamily. ABCG family. PDR (TC 3.A.1.205) subfamily.</text>
</comment>
<dbReference type="Pfam" id="PF01061">
    <property type="entry name" value="ABC2_membrane"/>
    <property type="match status" value="2"/>
</dbReference>
<dbReference type="SUPFAM" id="SSF52540">
    <property type="entry name" value="P-loop containing nucleoside triphosphate hydrolases"/>
    <property type="match status" value="2"/>
</dbReference>
<dbReference type="InterPro" id="IPR003439">
    <property type="entry name" value="ABC_transporter-like_ATP-bd"/>
</dbReference>
<evidence type="ECO:0000256" key="6">
    <source>
        <dbReference type="ARBA" id="ARBA00022741"/>
    </source>
</evidence>
<dbReference type="PANTHER" id="PTHR48040:SF28">
    <property type="entry name" value="ABC TRANSPORTER G FAMILY MEMBER 39-LIKE"/>
    <property type="match status" value="1"/>
</dbReference>
<dbReference type="InterPro" id="IPR013525">
    <property type="entry name" value="ABC2_TM"/>
</dbReference>
<keyword evidence="14" id="KW-1185">Reference proteome</keyword>
<dbReference type="CDD" id="cd03232">
    <property type="entry name" value="ABCG_PDR_domain2"/>
    <property type="match status" value="1"/>
</dbReference>
<dbReference type="FunFam" id="3.40.50.300:FF:000179">
    <property type="entry name" value="ABC transporter G family member 34"/>
    <property type="match status" value="1"/>
</dbReference>
<dbReference type="GO" id="GO:0016020">
    <property type="term" value="C:membrane"/>
    <property type="evidence" value="ECO:0007669"/>
    <property type="project" value="UniProtKB-SubCell"/>
</dbReference>
<feature type="compositionally biased region" description="Basic and acidic residues" evidence="10">
    <location>
        <begin position="1"/>
        <end position="15"/>
    </location>
</feature>
<evidence type="ECO:0000256" key="11">
    <source>
        <dbReference type="SAM" id="Phobius"/>
    </source>
</evidence>
<dbReference type="SMART" id="SM00382">
    <property type="entry name" value="AAA"/>
    <property type="match status" value="2"/>
</dbReference>
<feature type="region of interest" description="Disordered" evidence="10">
    <location>
        <begin position="1"/>
        <end position="25"/>
    </location>
</feature>
<feature type="transmembrane region" description="Helical" evidence="11">
    <location>
        <begin position="550"/>
        <end position="570"/>
    </location>
</feature>
<dbReference type="Pfam" id="PF19055">
    <property type="entry name" value="ABC2_membrane_7"/>
    <property type="match status" value="2"/>
</dbReference>
<evidence type="ECO:0000313" key="14">
    <source>
        <dbReference type="Proteomes" id="UP000824469"/>
    </source>
</evidence>
<comment type="caution">
    <text evidence="13">The sequence shown here is derived from an EMBL/GenBank/DDBJ whole genome shotgun (WGS) entry which is preliminary data.</text>
</comment>
<dbReference type="InterPro" id="IPR013581">
    <property type="entry name" value="PDR_assoc"/>
</dbReference>
<keyword evidence="4 11" id="KW-0812">Transmembrane</keyword>
<dbReference type="InterPro" id="IPR034003">
    <property type="entry name" value="ABCG_PDR_2"/>
</dbReference>
<dbReference type="Pfam" id="PF00005">
    <property type="entry name" value="ABC_tran"/>
    <property type="match status" value="2"/>
</dbReference>
<evidence type="ECO:0000256" key="10">
    <source>
        <dbReference type="SAM" id="MobiDB-lite"/>
    </source>
</evidence>
<dbReference type="InterPro" id="IPR029481">
    <property type="entry name" value="ABC_trans_N"/>
</dbReference>
<evidence type="ECO:0000256" key="9">
    <source>
        <dbReference type="ARBA" id="ARBA00023136"/>
    </source>
</evidence>
<dbReference type="OMA" id="VISTNWT"/>
<reference evidence="13 14" key="1">
    <citation type="journal article" date="2021" name="Nat. Plants">
        <title>The Taxus genome provides insights into paclitaxel biosynthesis.</title>
        <authorList>
            <person name="Xiong X."/>
            <person name="Gou J."/>
            <person name="Liao Q."/>
            <person name="Li Y."/>
            <person name="Zhou Q."/>
            <person name="Bi G."/>
            <person name="Li C."/>
            <person name="Du R."/>
            <person name="Wang X."/>
            <person name="Sun T."/>
            <person name="Guo L."/>
            <person name="Liang H."/>
            <person name="Lu P."/>
            <person name="Wu Y."/>
            <person name="Zhang Z."/>
            <person name="Ro D.K."/>
            <person name="Shang Y."/>
            <person name="Huang S."/>
            <person name="Yan J."/>
        </authorList>
    </citation>
    <scope>NUCLEOTIDE SEQUENCE [LARGE SCALE GENOMIC DNA]</scope>
    <source>
        <strain evidence="13">Ta-2019</strain>
    </source>
</reference>
<organism evidence="13 14">
    <name type="scientific">Taxus chinensis</name>
    <name type="common">Chinese yew</name>
    <name type="synonym">Taxus wallichiana var. chinensis</name>
    <dbReference type="NCBI Taxonomy" id="29808"/>
    <lineage>
        <taxon>Eukaryota</taxon>
        <taxon>Viridiplantae</taxon>
        <taxon>Streptophyta</taxon>
        <taxon>Embryophyta</taxon>
        <taxon>Tracheophyta</taxon>
        <taxon>Spermatophyta</taxon>
        <taxon>Pinopsida</taxon>
        <taxon>Pinidae</taxon>
        <taxon>Conifers II</taxon>
        <taxon>Cupressales</taxon>
        <taxon>Taxaceae</taxon>
        <taxon>Taxus</taxon>
    </lineage>
</organism>
<dbReference type="Pfam" id="PF14510">
    <property type="entry name" value="ABC_trans_N"/>
    <property type="match status" value="1"/>
</dbReference>
<gene>
    <name evidence="13" type="ORF">KI387_027840</name>
</gene>
<evidence type="ECO:0000313" key="13">
    <source>
        <dbReference type="EMBL" id="KAH9312805.1"/>
    </source>
</evidence>
<keyword evidence="9 11" id="KW-0472">Membrane</keyword>
<dbReference type="InterPro" id="IPR017871">
    <property type="entry name" value="ABC_transporter-like_CS"/>
</dbReference>
<dbReference type="InterPro" id="IPR027417">
    <property type="entry name" value="P-loop_NTPase"/>
</dbReference>
<name>A0AA38FYH7_TAXCH</name>
<keyword evidence="7" id="KW-0067">ATP-binding</keyword>